<protein>
    <recommendedName>
        <fullName evidence="3">DUF3618 domain-containing protein</fullName>
    </recommendedName>
</protein>
<dbReference type="EMBL" id="JAAXOY010000718">
    <property type="protein sequence ID" value="NKY41437.1"/>
    <property type="molecule type" value="Genomic_DNA"/>
</dbReference>
<comment type="caution">
    <text evidence="1">The sequence shown here is derived from an EMBL/GenBank/DDBJ whole genome shotgun (WGS) entry which is preliminary data.</text>
</comment>
<gene>
    <name evidence="1" type="ORF">HGA02_18520</name>
</gene>
<accession>A0ABX1K656</accession>
<dbReference type="RefSeq" id="WP_168680781.1">
    <property type="nucleotide sequence ID" value="NZ_JAAXOY010000718.1"/>
</dbReference>
<proteinExistence type="predicted"/>
<name>A0ABX1K656_9CELL</name>
<sequence length="75" mass="8267">MPEEPTVHPTMTHELARQENARRLEEATIARARARVTAERHASDATRRPPHTERVALPLLLAGLFAGSYSGAVAR</sequence>
<dbReference type="Proteomes" id="UP000777774">
    <property type="component" value="Unassembled WGS sequence"/>
</dbReference>
<evidence type="ECO:0000313" key="2">
    <source>
        <dbReference type="Proteomes" id="UP000777774"/>
    </source>
</evidence>
<organism evidence="1 2">
    <name type="scientific">Cellulomonas septica</name>
    <dbReference type="NCBI Taxonomy" id="285080"/>
    <lineage>
        <taxon>Bacteria</taxon>
        <taxon>Bacillati</taxon>
        <taxon>Actinomycetota</taxon>
        <taxon>Actinomycetes</taxon>
        <taxon>Micrococcales</taxon>
        <taxon>Cellulomonadaceae</taxon>
        <taxon>Cellulomonas</taxon>
    </lineage>
</organism>
<reference evidence="1 2" key="1">
    <citation type="submission" date="2020-04" db="EMBL/GenBank/DDBJ databases">
        <title>MicrobeNet Type strains.</title>
        <authorList>
            <person name="Nicholson A.C."/>
        </authorList>
    </citation>
    <scope>NUCLEOTIDE SEQUENCE [LARGE SCALE GENOMIC DNA]</scope>
    <source>
        <strain evidence="1 2">ATCC BAA-787</strain>
    </source>
</reference>
<evidence type="ECO:0008006" key="3">
    <source>
        <dbReference type="Google" id="ProtNLM"/>
    </source>
</evidence>
<keyword evidence="2" id="KW-1185">Reference proteome</keyword>
<evidence type="ECO:0000313" key="1">
    <source>
        <dbReference type="EMBL" id="NKY41437.1"/>
    </source>
</evidence>